<name>A0ABV7IPI6_9SPHN</name>
<keyword evidence="3" id="KW-1133">Transmembrane helix</keyword>
<dbReference type="CDD" id="cd07185">
    <property type="entry name" value="OmpA_C-like"/>
    <property type="match status" value="1"/>
</dbReference>
<feature type="compositionally biased region" description="Gly residues" evidence="2">
    <location>
        <begin position="14"/>
        <end position="35"/>
    </location>
</feature>
<reference evidence="6" key="1">
    <citation type="journal article" date="2019" name="Int. J. Syst. Evol. Microbiol.">
        <title>The Global Catalogue of Microorganisms (GCM) 10K type strain sequencing project: providing services to taxonomists for standard genome sequencing and annotation.</title>
        <authorList>
            <consortium name="The Broad Institute Genomics Platform"/>
            <consortium name="The Broad Institute Genome Sequencing Center for Infectious Disease"/>
            <person name="Wu L."/>
            <person name="Ma J."/>
        </authorList>
    </citation>
    <scope>NUCLEOTIDE SEQUENCE [LARGE SCALE GENOMIC DNA]</scope>
    <source>
        <strain evidence="6">KCTC 42984</strain>
    </source>
</reference>
<accession>A0ABV7IPI6</accession>
<dbReference type="PROSITE" id="PS51123">
    <property type="entry name" value="OMPA_2"/>
    <property type="match status" value="1"/>
</dbReference>
<evidence type="ECO:0000313" key="5">
    <source>
        <dbReference type="EMBL" id="MFC3174559.1"/>
    </source>
</evidence>
<dbReference type="Pfam" id="PF09850">
    <property type="entry name" value="DotU"/>
    <property type="match status" value="1"/>
</dbReference>
<protein>
    <submittedName>
        <fullName evidence="5">Type IVB secretion system protein IcmH/DotU</fullName>
    </submittedName>
</protein>
<dbReference type="NCBIfam" id="TIGR03349">
    <property type="entry name" value="IV_VI_DotU"/>
    <property type="match status" value="1"/>
</dbReference>
<evidence type="ECO:0000313" key="6">
    <source>
        <dbReference type="Proteomes" id="UP001595604"/>
    </source>
</evidence>
<evidence type="ECO:0000259" key="4">
    <source>
        <dbReference type="PROSITE" id="PS51123"/>
    </source>
</evidence>
<dbReference type="Proteomes" id="UP001595604">
    <property type="component" value="Unassembled WGS sequence"/>
</dbReference>
<dbReference type="InterPro" id="IPR038522">
    <property type="entry name" value="T4/T6SS_DotU_sf"/>
</dbReference>
<proteinExistence type="predicted"/>
<dbReference type="SUPFAM" id="SSF103088">
    <property type="entry name" value="OmpA-like"/>
    <property type="match status" value="1"/>
</dbReference>
<evidence type="ECO:0000256" key="3">
    <source>
        <dbReference type="SAM" id="Phobius"/>
    </source>
</evidence>
<evidence type="ECO:0000256" key="2">
    <source>
        <dbReference type="SAM" id="MobiDB-lite"/>
    </source>
</evidence>
<feature type="region of interest" description="Disordered" evidence="2">
    <location>
        <begin position="436"/>
        <end position="455"/>
    </location>
</feature>
<gene>
    <name evidence="5" type="primary">icmH</name>
    <name evidence="5" type="ORF">ACFOD9_09865</name>
</gene>
<dbReference type="PANTHER" id="PTHR38033">
    <property type="entry name" value="MEMBRANE PROTEIN-RELATED"/>
    <property type="match status" value="1"/>
</dbReference>
<dbReference type="InterPro" id="IPR017732">
    <property type="entry name" value="T4/T6SS_DotU"/>
</dbReference>
<dbReference type="Pfam" id="PF00691">
    <property type="entry name" value="OmpA"/>
    <property type="match status" value="1"/>
</dbReference>
<organism evidence="5 6">
    <name type="scientific">Novosphingobium bradum</name>
    <dbReference type="NCBI Taxonomy" id="1737444"/>
    <lineage>
        <taxon>Bacteria</taxon>
        <taxon>Pseudomonadati</taxon>
        <taxon>Pseudomonadota</taxon>
        <taxon>Alphaproteobacteria</taxon>
        <taxon>Sphingomonadales</taxon>
        <taxon>Sphingomonadaceae</taxon>
        <taxon>Novosphingobium</taxon>
    </lineage>
</organism>
<dbReference type="NCBIfam" id="NF038228">
    <property type="entry name" value="IcmH_DotU_IVB"/>
    <property type="match status" value="1"/>
</dbReference>
<feature type="domain" description="OmpA-like" evidence="4">
    <location>
        <begin position="349"/>
        <end position="470"/>
    </location>
</feature>
<keyword evidence="6" id="KW-1185">Reference proteome</keyword>
<dbReference type="PANTHER" id="PTHR38033:SF1">
    <property type="entry name" value="DOTU FAMILY TYPE IV_VI SECRETION SYSTEM PROTEIN"/>
    <property type="match status" value="1"/>
</dbReference>
<dbReference type="Gene3D" id="3.30.1330.60">
    <property type="entry name" value="OmpA-like domain"/>
    <property type="match status" value="1"/>
</dbReference>
<dbReference type="InterPro" id="IPR006665">
    <property type="entry name" value="OmpA-like"/>
</dbReference>
<feature type="region of interest" description="Disordered" evidence="2">
    <location>
        <begin position="1"/>
        <end position="67"/>
    </location>
</feature>
<dbReference type="Gene3D" id="1.25.40.590">
    <property type="entry name" value="Type IV / VI secretion system, DotU"/>
    <property type="match status" value="1"/>
</dbReference>
<sequence>MSDDNDDATVFRPGSGGGTPASGVPGGGVPSGGAGATPPPPGAPQWAPPPPAAGYTPPSPRTLQAEPGNAPVAELNFAGPEPDLYGPEPLVAAAGRLIHLASHVRTMPIGPALEPLRRLCIQELEAFAKRARELGLEAKSVQLAHYILCAFLDDAVMSTPWGATSPWSRQSLLAAYHNDTQGGDRMFSFAEQMERDPGREPRLVELLYQCLSLGFEGRAALDPRGASLLNDRRARLAALIQRQRGGQPADLSPQWRGQEVSAGPFAPAIPLWAILSAIAVVALIIFSALLFRLSSKADVAIEGLDRAVGHQAPAAPPPPPQSATPLFEQFRQILKPDIDSGRLEVVREGNEIVVRLHNQGLFGSAQAEPASEWSDTFGRLAQAANLTKGPIRVEGHTDDQAIRSLAFPSNQELSEARAQSVAGAIESAGLADKGRVSTAGLGSTRPIGDNATDDGRRANRRVELRVANDIEWR</sequence>
<dbReference type="RefSeq" id="WP_379509908.1">
    <property type="nucleotide sequence ID" value="NZ_JBHRTQ010000007.1"/>
</dbReference>
<keyword evidence="1 3" id="KW-0472">Membrane</keyword>
<dbReference type="EMBL" id="JBHRTQ010000007">
    <property type="protein sequence ID" value="MFC3174559.1"/>
    <property type="molecule type" value="Genomic_DNA"/>
</dbReference>
<comment type="caution">
    <text evidence="5">The sequence shown here is derived from an EMBL/GenBank/DDBJ whole genome shotgun (WGS) entry which is preliminary data.</text>
</comment>
<feature type="transmembrane region" description="Helical" evidence="3">
    <location>
        <begin position="269"/>
        <end position="291"/>
    </location>
</feature>
<feature type="compositionally biased region" description="Pro residues" evidence="2">
    <location>
        <begin position="37"/>
        <end position="60"/>
    </location>
</feature>
<keyword evidence="3" id="KW-0812">Transmembrane</keyword>
<evidence type="ECO:0000256" key="1">
    <source>
        <dbReference type="PROSITE-ProRule" id="PRU00473"/>
    </source>
</evidence>
<dbReference type="InterPro" id="IPR036737">
    <property type="entry name" value="OmpA-like_sf"/>
</dbReference>